<reference evidence="1 2" key="2">
    <citation type="submission" date="2017-09" db="EMBL/GenBank/DDBJ databases">
        <title>Bacillus patelloidae sp. nov., isolated from the intestinal tract of a marine limpet.</title>
        <authorList>
            <person name="Liu R."/>
            <person name="Dong C."/>
            <person name="Shao Z."/>
        </authorList>
    </citation>
    <scope>NUCLEOTIDE SEQUENCE [LARGE SCALE GENOMIC DNA]</scope>
    <source>
        <strain evidence="1 2">SA5d-4</strain>
    </source>
</reference>
<gene>
    <name evidence="1" type="ORF">CIB95_13000</name>
</gene>
<organism evidence="1 2">
    <name type="scientific">Lottiidibacillus patelloidae</name>
    <dbReference type="NCBI Taxonomy" id="2670334"/>
    <lineage>
        <taxon>Bacteria</taxon>
        <taxon>Bacillati</taxon>
        <taxon>Bacillota</taxon>
        <taxon>Bacilli</taxon>
        <taxon>Bacillales</taxon>
        <taxon>Bacillaceae</taxon>
        <taxon>Lottiidibacillus</taxon>
    </lineage>
</organism>
<evidence type="ECO:0000313" key="2">
    <source>
        <dbReference type="Proteomes" id="UP000217083"/>
    </source>
</evidence>
<dbReference type="AlphaFoldDB" id="A0A263BT23"/>
<accession>A0A263BT23</accession>
<comment type="caution">
    <text evidence="1">The sequence shown here is derived from an EMBL/GenBank/DDBJ whole genome shotgun (WGS) entry which is preliminary data.</text>
</comment>
<protein>
    <submittedName>
        <fullName evidence="1">Uncharacterized protein</fullName>
    </submittedName>
</protein>
<sequence length="70" mass="8244">MRGIIDRFEGNIVIIEIEGKTKDYSRNNVDSSVKQNDVVVYRDGRWIPDGEETKKRSEKIKKLMTDVWED</sequence>
<proteinExistence type="predicted"/>
<dbReference type="Pfam" id="PF11213">
    <property type="entry name" value="DUF3006"/>
    <property type="match status" value="1"/>
</dbReference>
<reference evidence="2" key="1">
    <citation type="submission" date="2017-08" db="EMBL/GenBank/DDBJ databases">
        <authorList>
            <person name="Huang Z."/>
        </authorList>
    </citation>
    <scope>NUCLEOTIDE SEQUENCE [LARGE SCALE GENOMIC DNA]</scope>
    <source>
        <strain evidence="2">SA5d-4</strain>
    </source>
</reference>
<dbReference type="Proteomes" id="UP000217083">
    <property type="component" value="Unassembled WGS sequence"/>
</dbReference>
<evidence type="ECO:0000313" key="1">
    <source>
        <dbReference type="EMBL" id="OZM56326.1"/>
    </source>
</evidence>
<dbReference type="InterPro" id="IPR021377">
    <property type="entry name" value="DUF3006"/>
</dbReference>
<name>A0A263BT23_9BACI</name>
<keyword evidence="2" id="KW-1185">Reference proteome</keyword>
<dbReference type="EMBL" id="NPIA01000007">
    <property type="protein sequence ID" value="OZM56326.1"/>
    <property type="molecule type" value="Genomic_DNA"/>
</dbReference>
<dbReference type="RefSeq" id="WP_094925823.1">
    <property type="nucleotide sequence ID" value="NZ_NPIA01000007.1"/>
</dbReference>